<keyword evidence="4" id="KW-1185">Reference proteome</keyword>
<feature type="compositionally biased region" description="Basic and acidic residues" evidence="1">
    <location>
        <begin position="459"/>
        <end position="481"/>
    </location>
</feature>
<feature type="region of interest" description="Disordered" evidence="1">
    <location>
        <begin position="423"/>
        <end position="481"/>
    </location>
</feature>
<feature type="transmembrane region" description="Helical" evidence="2">
    <location>
        <begin position="123"/>
        <end position="145"/>
    </location>
</feature>
<feature type="compositionally biased region" description="Basic and acidic residues" evidence="1">
    <location>
        <begin position="430"/>
        <end position="451"/>
    </location>
</feature>
<feature type="region of interest" description="Disordered" evidence="1">
    <location>
        <begin position="158"/>
        <end position="331"/>
    </location>
</feature>
<keyword evidence="2" id="KW-0812">Transmembrane</keyword>
<evidence type="ECO:0000256" key="1">
    <source>
        <dbReference type="SAM" id="MobiDB-lite"/>
    </source>
</evidence>
<dbReference type="Proteomes" id="UP000023152">
    <property type="component" value="Unassembled WGS sequence"/>
</dbReference>
<name>X6M678_RETFI</name>
<dbReference type="AlphaFoldDB" id="X6M678"/>
<feature type="compositionally biased region" description="Polar residues" evidence="1">
    <location>
        <begin position="276"/>
        <end position="290"/>
    </location>
</feature>
<proteinExistence type="predicted"/>
<feature type="compositionally biased region" description="Low complexity" evidence="1">
    <location>
        <begin position="259"/>
        <end position="270"/>
    </location>
</feature>
<accession>X6M678</accession>
<organism evidence="3 4">
    <name type="scientific">Reticulomyxa filosa</name>
    <dbReference type="NCBI Taxonomy" id="46433"/>
    <lineage>
        <taxon>Eukaryota</taxon>
        <taxon>Sar</taxon>
        <taxon>Rhizaria</taxon>
        <taxon>Retaria</taxon>
        <taxon>Foraminifera</taxon>
        <taxon>Monothalamids</taxon>
        <taxon>Reticulomyxidae</taxon>
        <taxon>Reticulomyxa</taxon>
    </lineage>
</organism>
<keyword evidence="2" id="KW-0472">Membrane</keyword>
<dbReference type="EMBL" id="ASPP01024088">
    <property type="protein sequence ID" value="ETO09399.1"/>
    <property type="molecule type" value="Genomic_DNA"/>
</dbReference>
<evidence type="ECO:0000256" key="2">
    <source>
        <dbReference type="SAM" id="Phobius"/>
    </source>
</evidence>
<keyword evidence="2" id="KW-1133">Transmembrane helix</keyword>
<protein>
    <submittedName>
        <fullName evidence="3">Uncharacterized protein</fullName>
    </submittedName>
</protein>
<feature type="compositionally biased region" description="Basic residues" evidence="1">
    <location>
        <begin position="162"/>
        <end position="173"/>
    </location>
</feature>
<reference evidence="3 4" key="1">
    <citation type="journal article" date="2013" name="Curr. Biol.">
        <title>The Genome of the Foraminiferan Reticulomyxa filosa.</title>
        <authorList>
            <person name="Glockner G."/>
            <person name="Hulsmann N."/>
            <person name="Schleicher M."/>
            <person name="Noegel A.A."/>
            <person name="Eichinger L."/>
            <person name="Gallinger C."/>
            <person name="Pawlowski J."/>
            <person name="Sierra R."/>
            <person name="Euteneuer U."/>
            <person name="Pillet L."/>
            <person name="Moustafa A."/>
            <person name="Platzer M."/>
            <person name="Groth M."/>
            <person name="Szafranski K."/>
            <person name="Schliwa M."/>
        </authorList>
    </citation>
    <scope>NUCLEOTIDE SEQUENCE [LARGE SCALE GENOMIC DNA]</scope>
</reference>
<evidence type="ECO:0000313" key="4">
    <source>
        <dbReference type="Proteomes" id="UP000023152"/>
    </source>
</evidence>
<evidence type="ECO:0000313" key="3">
    <source>
        <dbReference type="EMBL" id="ETO09399.1"/>
    </source>
</evidence>
<comment type="caution">
    <text evidence="3">The sequence shown here is derived from an EMBL/GenBank/DDBJ whole genome shotgun (WGS) entry which is preliminary data.</text>
</comment>
<gene>
    <name evidence="3" type="ORF">RFI_27981</name>
</gene>
<sequence>MVWLIPVQSESSGKSIAAYASSSEFVQALNSQLTQSNQSQDLVIIQTLTTLCYAQKEIKKKQTKKTYIHATRNIQVKQLNMCFVCIQLTTLIKNHIPDNTSKPQSSSKENFWERLVNWFPRHFMYSMIIGCVLLILLVCCITYALRCQSDNTKRFLSTVHSKSAKKKKSKQKQAQKNSSYECEKEQEYLEQSLSNDEEEEITGSYGGQPAVDDADTNDPHDTNSDHVVGIRPSWNAFENEQQPPMQKLSLKRDHHSTHSNSNSNSNSNSGSGNGDATGSNPTTNDSNPNIASVGGEAMRQDSIEETDGDNDSAKGDANNATTIDVNKESPARLWTEPQEKEAIMMSSEDVASLKMSLQSPQDSSPLFTSNAFTHFSPQENDAQMVASLVRNHDVETFVSPWDDEKEEDGDDHHTFSLFGKKKLHTNVNMSKHEDEVELQKQDSTDKQHEHGSSWLFQYKKIDSPNDVDHPSQQESPKQADK</sequence>